<dbReference type="Pfam" id="PF02899">
    <property type="entry name" value="Phage_int_SAM_1"/>
    <property type="match status" value="1"/>
</dbReference>
<protein>
    <recommendedName>
        <fullName evidence="9">Integrase</fullName>
    </recommendedName>
</protein>
<dbReference type="AlphaFoldDB" id="A0A365U5L8"/>
<dbReference type="InterPro" id="IPR002104">
    <property type="entry name" value="Integrase_catalytic"/>
</dbReference>
<dbReference type="OrthoDB" id="7718754at2"/>
<dbReference type="Proteomes" id="UP000253370">
    <property type="component" value="Unassembled WGS sequence"/>
</dbReference>
<organism evidence="7 8">
    <name type="scientific">Rhodosalinus halophilus</name>
    <dbReference type="NCBI Taxonomy" id="2259333"/>
    <lineage>
        <taxon>Bacteria</taxon>
        <taxon>Pseudomonadati</taxon>
        <taxon>Pseudomonadota</taxon>
        <taxon>Alphaproteobacteria</taxon>
        <taxon>Rhodobacterales</taxon>
        <taxon>Paracoccaceae</taxon>
        <taxon>Rhodosalinus</taxon>
    </lineage>
</organism>
<keyword evidence="3" id="KW-0233">DNA recombination</keyword>
<dbReference type="Gene3D" id="1.10.150.130">
    <property type="match status" value="1"/>
</dbReference>
<evidence type="ECO:0000256" key="3">
    <source>
        <dbReference type="ARBA" id="ARBA00023172"/>
    </source>
</evidence>
<dbReference type="SUPFAM" id="SSF47823">
    <property type="entry name" value="lambda integrase-like, N-terminal domain"/>
    <property type="match status" value="1"/>
</dbReference>
<keyword evidence="1" id="KW-0229">DNA integration</keyword>
<evidence type="ECO:0000256" key="2">
    <source>
        <dbReference type="ARBA" id="ARBA00023125"/>
    </source>
</evidence>
<name>A0A365U5L8_9RHOB</name>
<evidence type="ECO:0000259" key="6">
    <source>
        <dbReference type="PROSITE" id="PS51900"/>
    </source>
</evidence>
<keyword evidence="2 4" id="KW-0238">DNA-binding</keyword>
<dbReference type="GO" id="GO:0003677">
    <property type="term" value="F:DNA binding"/>
    <property type="evidence" value="ECO:0007669"/>
    <property type="project" value="UniProtKB-UniRule"/>
</dbReference>
<dbReference type="Gene3D" id="1.10.443.10">
    <property type="entry name" value="Intergrase catalytic core"/>
    <property type="match status" value="1"/>
</dbReference>
<dbReference type="InterPro" id="IPR004107">
    <property type="entry name" value="Integrase_SAM-like_N"/>
</dbReference>
<gene>
    <name evidence="7" type="ORF">DRV85_16070</name>
</gene>
<evidence type="ECO:0000313" key="8">
    <source>
        <dbReference type="Proteomes" id="UP000253370"/>
    </source>
</evidence>
<evidence type="ECO:0008006" key="9">
    <source>
        <dbReference type="Google" id="ProtNLM"/>
    </source>
</evidence>
<dbReference type="InterPro" id="IPR044068">
    <property type="entry name" value="CB"/>
</dbReference>
<keyword evidence="8" id="KW-1185">Reference proteome</keyword>
<sequence>MIESHGPSSQWRAELHRLEGAYAPSTMRGYRADVEAFETWCVATGREPFPASVETVCAFLEAQGRDRAPSTVRRRLYAVRKMHRLLRLPDPTHDEEVNLALRRVRRAKPIRPRQAKGLTRDYLDRFLSAQPETPWGLRNRAMLSLGYELLTRRAELVALRVEDLEPRGDGTLRVLIRRAKNDPFGQGRIAFTSVRTAALVGDWLD</sequence>
<feature type="domain" description="Core-binding (CB)" evidence="6">
    <location>
        <begin position="2"/>
        <end position="87"/>
    </location>
</feature>
<dbReference type="InterPro" id="IPR010998">
    <property type="entry name" value="Integrase_recombinase_N"/>
</dbReference>
<proteinExistence type="predicted"/>
<dbReference type="PROSITE" id="PS51900">
    <property type="entry name" value="CB"/>
    <property type="match status" value="1"/>
</dbReference>
<evidence type="ECO:0000256" key="1">
    <source>
        <dbReference type="ARBA" id="ARBA00022908"/>
    </source>
</evidence>
<dbReference type="PROSITE" id="PS51898">
    <property type="entry name" value="TYR_RECOMBINASE"/>
    <property type="match status" value="1"/>
</dbReference>
<feature type="domain" description="Tyr recombinase" evidence="5">
    <location>
        <begin position="113"/>
        <end position="205"/>
    </location>
</feature>
<evidence type="ECO:0000313" key="7">
    <source>
        <dbReference type="EMBL" id="RBI83328.1"/>
    </source>
</evidence>
<reference evidence="7 8" key="1">
    <citation type="submission" date="2018-07" db="EMBL/GenBank/DDBJ databases">
        <title>Rhodosalinus sp. strain E84T genomic sequence and assembly.</title>
        <authorList>
            <person name="Liu Z.-W."/>
            <person name="Lu D.-C."/>
        </authorList>
    </citation>
    <scope>NUCLEOTIDE SEQUENCE [LARGE SCALE GENOMIC DNA]</scope>
    <source>
        <strain evidence="7 8">E84</strain>
    </source>
</reference>
<comment type="caution">
    <text evidence="7">The sequence shown here is derived from an EMBL/GenBank/DDBJ whole genome shotgun (WGS) entry which is preliminary data.</text>
</comment>
<evidence type="ECO:0000259" key="5">
    <source>
        <dbReference type="PROSITE" id="PS51898"/>
    </source>
</evidence>
<dbReference type="SUPFAM" id="SSF56349">
    <property type="entry name" value="DNA breaking-rejoining enzymes"/>
    <property type="match status" value="1"/>
</dbReference>
<accession>A0A365U5L8</accession>
<evidence type="ECO:0000256" key="4">
    <source>
        <dbReference type="PROSITE-ProRule" id="PRU01248"/>
    </source>
</evidence>
<dbReference type="InterPro" id="IPR011010">
    <property type="entry name" value="DNA_brk_join_enz"/>
</dbReference>
<dbReference type="EMBL" id="QNTQ01000018">
    <property type="protein sequence ID" value="RBI83328.1"/>
    <property type="molecule type" value="Genomic_DNA"/>
</dbReference>
<dbReference type="GO" id="GO:0015074">
    <property type="term" value="P:DNA integration"/>
    <property type="evidence" value="ECO:0007669"/>
    <property type="project" value="UniProtKB-KW"/>
</dbReference>
<dbReference type="GO" id="GO:0006310">
    <property type="term" value="P:DNA recombination"/>
    <property type="evidence" value="ECO:0007669"/>
    <property type="project" value="UniProtKB-KW"/>
</dbReference>
<dbReference type="RefSeq" id="WP_113290500.1">
    <property type="nucleotide sequence ID" value="NZ_QNTQ01000018.1"/>
</dbReference>
<dbReference type="InterPro" id="IPR013762">
    <property type="entry name" value="Integrase-like_cat_sf"/>
</dbReference>